<protein>
    <submittedName>
        <fullName evidence="1">Uncharacterized protein</fullName>
    </submittedName>
</protein>
<dbReference type="Proteomes" id="UP000199207">
    <property type="component" value="Unassembled WGS sequence"/>
</dbReference>
<organism evidence="1 2">
    <name type="scientific">Streptomyces aidingensis</name>
    <dbReference type="NCBI Taxonomy" id="910347"/>
    <lineage>
        <taxon>Bacteria</taxon>
        <taxon>Bacillati</taxon>
        <taxon>Actinomycetota</taxon>
        <taxon>Actinomycetes</taxon>
        <taxon>Kitasatosporales</taxon>
        <taxon>Streptomycetaceae</taxon>
        <taxon>Streptomyces</taxon>
    </lineage>
</organism>
<gene>
    <name evidence="1" type="ORF">SAMN05421773_10565</name>
</gene>
<proteinExistence type="predicted"/>
<reference evidence="1 2" key="1">
    <citation type="submission" date="2016-10" db="EMBL/GenBank/DDBJ databases">
        <authorList>
            <person name="de Groot N.N."/>
        </authorList>
    </citation>
    <scope>NUCLEOTIDE SEQUENCE [LARGE SCALE GENOMIC DNA]</scope>
    <source>
        <strain evidence="1 2">CGMCC 4.5739</strain>
    </source>
</reference>
<name>A0A1I1L7C0_9ACTN</name>
<dbReference type="AlphaFoldDB" id="A0A1I1L7C0"/>
<dbReference type="STRING" id="910347.SAMN05421773_10565"/>
<accession>A0A1I1L7C0</accession>
<dbReference type="RefSeq" id="WP_093838654.1">
    <property type="nucleotide sequence ID" value="NZ_FOLM01000005.1"/>
</dbReference>
<sequence>MAVDTEPGECARELLAAGTPAPGTLLTVVWRDRYAPRVGRWCAQDLDHRARARWLSAAEGGHWREGYLVWQYDGRVYTAAELLAAIARAAGAADWTCPRDGAAVEDWLVHAVSGRTLRHLWTHRPLIFFGGPWDARVIYRPRECWPVRHCYPEPDSRTAAEWGPAEARSGDVPRYVPEYGPRQGDVCMRWAVPAAAPSPLHVPVLGRNPTCPSCALSDTWRDSRGWVHCRHCGAVSY</sequence>
<evidence type="ECO:0000313" key="2">
    <source>
        <dbReference type="Proteomes" id="UP000199207"/>
    </source>
</evidence>
<keyword evidence="2" id="KW-1185">Reference proteome</keyword>
<dbReference type="EMBL" id="FOLM01000005">
    <property type="protein sequence ID" value="SFC68382.1"/>
    <property type="molecule type" value="Genomic_DNA"/>
</dbReference>
<evidence type="ECO:0000313" key="1">
    <source>
        <dbReference type="EMBL" id="SFC68382.1"/>
    </source>
</evidence>